<comment type="caution">
    <text evidence="2">The sequence shown here is derived from an EMBL/GenBank/DDBJ whole genome shotgun (WGS) entry which is preliminary data.</text>
</comment>
<dbReference type="EMBL" id="JAGYPN010000001">
    <property type="protein sequence ID" value="MBS4221635.1"/>
    <property type="molecule type" value="Genomic_DNA"/>
</dbReference>
<reference evidence="2 3" key="1">
    <citation type="submission" date="2021-05" db="EMBL/GenBank/DDBJ databases">
        <title>Novel Bacillus species.</title>
        <authorList>
            <person name="Liu G."/>
        </authorList>
    </citation>
    <scope>NUCLEOTIDE SEQUENCE [LARGE SCALE GENOMIC DNA]</scope>
    <source>
        <strain evidence="2 3">FJAT-49682</strain>
    </source>
</reference>
<sequence>MKSSFVHKLQPQPMRIQPIPCKSSRPAASKDQSFSSHLEKATSAQTRLTVSKHAGIRMNERKITIEPDMWEQIDAKVNEAKQKGVNDSLVLLKNAALIVSAKNRTVVTVMDRQEAGKQIFTNIDGTIVMD</sequence>
<gene>
    <name evidence="2" type="ORF">KHA91_02535</name>
</gene>
<evidence type="ECO:0000313" key="3">
    <source>
        <dbReference type="Proteomes" id="UP000676456"/>
    </source>
</evidence>
<keyword evidence="2" id="KW-0966">Cell projection</keyword>
<name>A0A942UHM6_9BACI</name>
<feature type="region of interest" description="Disordered" evidence="1">
    <location>
        <begin position="1"/>
        <end position="46"/>
    </location>
</feature>
<keyword evidence="2" id="KW-0282">Flagellum</keyword>
<dbReference type="Pfam" id="PF12611">
    <property type="entry name" value="Flagellar_put"/>
    <property type="match status" value="1"/>
</dbReference>
<dbReference type="AlphaFoldDB" id="A0A942UHM6"/>
<dbReference type="RefSeq" id="WP_213096643.1">
    <property type="nucleotide sequence ID" value="NZ_JAGYPK010000001.1"/>
</dbReference>
<keyword evidence="3" id="KW-1185">Reference proteome</keyword>
<dbReference type="NCBIfam" id="TIGR02530">
    <property type="entry name" value="flg_new"/>
    <property type="match status" value="1"/>
</dbReference>
<keyword evidence="2" id="KW-0969">Cilium</keyword>
<protein>
    <submittedName>
        <fullName evidence="2">Flagellar protein</fullName>
    </submittedName>
</protein>
<evidence type="ECO:0000313" key="2">
    <source>
        <dbReference type="EMBL" id="MBS4221635.1"/>
    </source>
</evidence>
<feature type="compositionally biased region" description="Polar residues" evidence="1">
    <location>
        <begin position="30"/>
        <end position="46"/>
    </location>
</feature>
<dbReference type="Proteomes" id="UP000676456">
    <property type="component" value="Unassembled WGS sequence"/>
</dbReference>
<evidence type="ECO:0000256" key="1">
    <source>
        <dbReference type="SAM" id="MobiDB-lite"/>
    </source>
</evidence>
<dbReference type="InterPro" id="IPR013367">
    <property type="entry name" value="Flagellar_put"/>
</dbReference>
<organism evidence="2 3">
    <name type="scientific">Lederbergia citrea</name>
    <dbReference type="NCBI Taxonomy" id="2833581"/>
    <lineage>
        <taxon>Bacteria</taxon>
        <taxon>Bacillati</taxon>
        <taxon>Bacillota</taxon>
        <taxon>Bacilli</taxon>
        <taxon>Bacillales</taxon>
        <taxon>Bacillaceae</taxon>
        <taxon>Lederbergia</taxon>
    </lineage>
</organism>
<accession>A0A942UHM6</accession>
<proteinExistence type="predicted"/>